<dbReference type="Gene3D" id="3.40.50.12090">
    <property type="match status" value="1"/>
</dbReference>
<dbReference type="OrthoDB" id="9764271at2"/>
<dbReference type="InterPro" id="IPR051922">
    <property type="entry name" value="Bact_Sporulation_Assoc"/>
</dbReference>
<feature type="signal peptide" evidence="1">
    <location>
        <begin position="1"/>
        <end position="29"/>
    </location>
</feature>
<dbReference type="InterPro" id="IPR007253">
    <property type="entry name" value="Cell_wall-bd_2"/>
</dbReference>
<organism evidence="2 3">
    <name type="scientific">Terrimesophilobacter mesophilus</name>
    <dbReference type="NCBI Taxonomy" id="433647"/>
    <lineage>
        <taxon>Bacteria</taxon>
        <taxon>Bacillati</taxon>
        <taxon>Actinomycetota</taxon>
        <taxon>Actinomycetes</taxon>
        <taxon>Micrococcales</taxon>
        <taxon>Microbacteriaceae</taxon>
        <taxon>Terrimesophilobacter</taxon>
    </lineage>
</organism>
<keyword evidence="3" id="KW-1185">Reference proteome</keyword>
<evidence type="ECO:0000256" key="1">
    <source>
        <dbReference type="SAM" id="SignalP"/>
    </source>
</evidence>
<proteinExistence type="predicted"/>
<keyword evidence="1" id="KW-0732">Signal</keyword>
<dbReference type="PANTHER" id="PTHR30032">
    <property type="entry name" value="N-ACETYLMURAMOYL-L-ALANINE AMIDASE-RELATED"/>
    <property type="match status" value="1"/>
</dbReference>
<comment type="caution">
    <text evidence="2">The sequence shown here is derived from an EMBL/GenBank/DDBJ whole genome shotgun (WGS) entry which is preliminary data.</text>
</comment>
<dbReference type="PANTHER" id="PTHR30032:SF8">
    <property type="entry name" value="GERMINATION-SPECIFIC N-ACETYLMURAMOYL-L-ALANINE AMIDASE"/>
    <property type="match status" value="1"/>
</dbReference>
<evidence type="ECO:0000313" key="2">
    <source>
        <dbReference type="EMBL" id="TFB79460.1"/>
    </source>
</evidence>
<protein>
    <submittedName>
        <fullName evidence="2">Cell wall-binding repeat-containing protein</fullName>
    </submittedName>
</protein>
<reference evidence="2 3" key="1">
    <citation type="submission" date="2019-03" db="EMBL/GenBank/DDBJ databases">
        <title>Genomics of glacier-inhabiting Cryobacterium strains.</title>
        <authorList>
            <person name="Liu Q."/>
            <person name="Xin Y.-H."/>
        </authorList>
    </citation>
    <scope>NUCLEOTIDE SEQUENCE [LARGE SCALE GENOMIC DNA]</scope>
    <source>
        <strain evidence="2 3">CGMCC 1.10440</strain>
    </source>
</reference>
<dbReference type="Pfam" id="PF04122">
    <property type="entry name" value="CW_binding_2"/>
    <property type="match status" value="3"/>
</dbReference>
<feature type="chain" id="PRO_5038555243" evidence="1">
    <location>
        <begin position="30"/>
        <end position="589"/>
    </location>
</feature>
<dbReference type="Proteomes" id="UP000298488">
    <property type="component" value="Unassembled WGS sequence"/>
</dbReference>
<evidence type="ECO:0000313" key="3">
    <source>
        <dbReference type="Proteomes" id="UP000298488"/>
    </source>
</evidence>
<gene>
    <name evidence="2" type="ORF">E3N84_04970</name>
</gene>
<sequence>MRAIKNERRRKHAVSRRLLAVISASFMIAAGLVAVSPATTAQAFSADEFDRGNIISDANFYDANAMTEAEIQSFLDTKIGTCANGKCLNVLTQTTYSRPADRTVCAAYAGAVNEPASRVIFKVQQACGISAKVLLVTLQKEMGLVTSKSPTDWSLAHALGYACPDSAPCDSSKSGFYNQVYLGAWQFKRYSTPDVWGGFWAGQSRTILYSPSSLCSPNGKWVTIKNKATAALYNYTPYTPSAAALAAYPYAASGADAACGSYGNRNFWFFYYNWFGSPTDIHPQGITIERQGGADRFETAVQISEAAFPGDNPNVPVVYITDGMNFPDALSAAPAAARDRGPLLLVTSTELPAEVKAEIVRLHPQKIIVTGQEGSISDAVFTELSALAPTTRIGGIDRFDTSRQIAATFPAGTTKTAFIATAAMFPDALSASAVAGALGAPVILVRGTDTTVDQPTIDLLQSLGVTKLLITGGPAAVTPELEASLALVPGVTSVIRYGGANRYIVSAATNRANFTASDQIYVASGYQFPDALAGAAVAGMNKVPLYLTPSDCIYTRVLEDMDNFGTTKMTILGGTGVIGSGVSGFANCH</sequence>
<dbReference type="AlphaFoldDB" id="A0A4R8VBH7"/>
<dbReference type="EMBL" id="SOFI01000003">
    <property type="protein sequence ID" value="TFB79460.1"/>
    <property type="molecule type" value="Genomic_DNA"/>
</dbReference>
<accession>A0A4R8VBH7</accession>
<name>A0A4R8VBH7_9MICO</name>